<reference evidence="2 3" key="1">
    <citation type="submission" date="2024-06" db="EMBL/GenBank/DDBJ databases">
        <title>A chromosome level genome sequence of Diviner's sage (Salvia divinorum).</title>
        <authorList>
            <person name="Ford S.A."/>
            <person name="Ro D.-K."/>
            <person name="Ness R.W."/>
            <person name="Phillips M.A."/>
        </authorList>
    </citation>
    <scope>NUCLEOTIDE SEQUENCE [LARGE SCALE GENOMIC DNA]</scope>
    <source>
        <strain evidence="2">SAF-2024a</strain>
        <tissue evidence="2">Leaf</tissue>
    </source>
</reference>
<feature type="transmembrane region" description="Helical" evidence="1">
    <location>
        <begin position="6"/>
        <end position="24"/>
    </location>
</feature>
<evidence type="ECO:0000313" key="2">
    <source>
        <dbReference type="EMBL" id="KAL1557679.1"/>
    </source>
</evidence>
<feature type="transmembrane region" description="Helical" evidence="1">
    <location>
        <begin position="188"/>
        <end position="207"/>
    </location>
</feature>
<feature type="transmembrane region" description="Helical" evidence="1">
    <location>
        <begin position="238"/>
        <end position="256"/>
    </location>
</feature>
<keyword evidence="1" id="KW-0812">Transmembrane</keyword>
<gene>
    <name evidence="2" type="ORF">AAHA92_08230</name>
</gene>
<feature type="transmembrane region" description="Helical" evidence="1">
    <location>
        <begin position="72"/>
        <end position="90"/>
    </location>
</feature>
<feature type="transmembrane region" description="Helical" evidence="1">
    <location>
        <begin position="213"/>
        <end position="231"/>
    </location>
</feature>
<feature type="transmembrane region" description="Helical" evidence="1">
    <location>
        <begin position="139"/>
        <end position="158"/>
    </location>
</feature>
<feature type="transmembrane region" description="Helical" evidence="1">
    <location>
        <begin position="97"/>
        <end position="119"/>
    </location>
</feature>
<proteinExistence type="predicted"/>
<dbReference type="Proteomes" id="UP001567538">
    <property type="component" value="Unassembled WGS sequence"/>
</dbReference>
<organism evidence="2 3">
    <name type="scientific">Salvia divinorum</name>
    <name type="common">Maria pastora</name>
    <name type="synonym">Diviner's sage</name>
    <dbReference type="NCBI Taxonomy" id="28513"/>
    <lineage>
        <taxon>Eukaryota</taxon>
        <taxon>Viridiplantae</taxon>
        <taxon>Streptophyta</taxon>
        <taxon>Embryophyta</taxon>
        <taxon>Tracheophyta</taxon>
        <taxon>Spermatophyta</taxon>
        <taxon>Magnoliopsida</taxon>
        <taxon>eudicotyledons</taxon>
        <taxon>Gunneridae</taxon>
        <taxon>Pentapetalae</taxon>
        <taxon>asterids</taxon>
        <taxon>lamiids</taxon>
        <taxon>Lamiales</taxon>
        <taxon>Lamiaceae</taxon>
        <taxon>Nepetoideae</taxon>
        <taxon>Mentheae</taxon>
        <taxon>Salviinae</taxon>
        <taxon>Salvia</taxon>
        <taxon>Salvia subgen. Calosphace</taxon>
    </lineage>
</organism>
<protein>
    <submittedName>
        <fullName evidence="2">Uncharacterized protein</fullName>
    </submittedName>
</protein>
<sequence length="291" mass="31800">MEISALLYFSCWSLITITSLKLGFQSLVIESPTISPLIIFSLKRILAVRVCHSSTYALVHRRGASNASLFDHLKLSLLGFAFLFYVSIFLRPIPLPLVLSYSFVVAVAISLATTVDAGLLVDFIVRSVTFSLDAGNDSFFTPFVLVVAFFTSGMSALIHDGFSSGSGYGSDRTGPEIGPVEASKKMKAFKFIASMSVPFAFQLLVRLESFDHVLTFLWFAVAWFGCIVLTMGRSELGIFYSLICTVVAGCTMQFGISGPTWLVNAASVVLLALHDILMTARFLHGRDAVLW</sequence>
<keyword evidence="3" id="KW-1185">Reference proteome</keyword>
<keyword evidence="1" id="KW-0472">Membrane</keyword>
<dbReference type="AlphaFoldDB" id="A0ABD1HR38"/>
<feature type="transmembrane region" description="Helical" evidence="1">
    <location>
        <begin position="262"/>
        <end position="283"/>
    </location>
</feature>
<accession>A0ABD1HR38</accession>
<dbReference type="EMBL" id="JBEAFC010000004">
    <property type="protein sequence ID" value="KAL1557679.1"/>
    <property type="molecule type" value="Genomic_DNA"/>
</dbReference>
<evidence type="ECO:0000313" key="3">
    <source>
        <dbReference type="Proteomes" id="UP001567538"/>
    </source>
</evidence>
<name>A0ABD1HR38_SALDI</name>
<evidence type="ECO:0000256" key="1">
    <source>
        <dbReference type="SAM" id="Phobius"/>
    </source>
</evidence>
<keyword evidence="1" id="KW-1133">Transmembrane helix</keyword>
<comment type="caution">
    <text evidence="2">The sequence shown here is derived from an EMBL/GenBank/DDBJ whole genome shotgun (WGS) entry which is preliminary data.</text>
</comment>